<feature type="non-terminal residue" evidence="3">
    <location>
        <position position="320"/>
    </location>
</feature>
<dbReference type="InterPro" id="IPR045518">
    <property type="entry name" value="2EXR"/>
</dbReference>
<evidence type="ECO:0000313" key="4">
    <source>
        <dbReference type="Proteomes" id="UP000800040"/>
    </source>
</evidence>
<accession>A0A6A5JXL4</accession>
<reference evidence="3" key="1">
    <citation type="submission" date="2020-01" db="EMBL/GenBank/DDBJ databases">
        <authorList>
            <consortium name="DOE Joint Genome Institute"/>
            <person name="Haridas S."/>
            <person name="Albert R."/>
            <person name="Binder M."/>
            <person name="Bloem J."/>
            <person name="Labutti K."/>
            <person name="Salamov A."/>
            <person name="Andreopoulos B."/>
            <person name="Baker S.E."/>
            <person name="Barry K."/>
            <person name="Bills G."/>
            <person name="Bluhm B.H."/>
            <person name="Cannon C."/>
            <person name="Castanera R."/>
            <person name="Culley D.E."/>
            <person name="Daum C."/>
            <person name="Ezra D."/>
            <person name="Gonzalez J.B."/>
            <person name="Henrissat B."/>
            <person name="Kuo A."/>
            <person name="Liang C."/>
            <person name="Lipzen A."/>
            <person name="Lutzoni F."/>
            <person name="Magnuson J."/>
            <person name="Mondo S."/>
            <person name="Nolan M."/>
            <person name="Ohm R."/>
            <person name="Pangilinan J."/>
            <person name="Park H.-J."/>
            <person name="Ramirez L."/>
            <person name="Alfaro M."/>
            <person name="Sun H."/>
            <person name="Tritt A."/>
            <person name="Yoshinaga Y."/>
            <person name="Zwiers L.-H."/>
            <person name="Turgeon B.G."/>
            <person name="Goodwin S.B."/>
            <person name="Spatafora J.W."/>
            <person name="Crous P.W."/>
            <person name="Grigoriev I.V."/>
        </authorList>
    </citation>
    <scope>NUCLEOTIDE SEQUENCE</scope>
    <source>
        <strain evidence="3">P77</strain>
    </source>
</reference>
<gene>
    <name evidence="3" type="ORF">BDW02DRAFT_584215</name>
</gene>
<dbReference type="PANTHER" id="PTHR35910:SF6">
    <property type="entry name" value="2EXR DOMAIN-CONTAINING PROTEIN"/>
    <property type="match status" value="1"/>
</dbReference>
<feature type="compositionally biased region" description="Polar residues" evidence="1">
    <location>
        <begin position="12"/>
        <end position="26"/>
    </location>
</feature>
<protein>
    <recommendedName>
        <fullName evidence="2">2EXR domain-containing protein</fullName>
    </recommendedName>
</protein>
<dbReference type="Pfam" id="PF20150">
    <property type="entry name" value="2EXR"/>
    <property type="match status" value="1"/>
</dbReference>
<evidence type="ECO:0000259" key="2">
    <source>
        <dbReference type="Pfam" id="PF20150"/>
    </source>
</evidence>
<evidence type="ECO:0000256" key="1">
    <source>
        <dbReference type="SAM" id="MobiDB-lite"/>
    </source>
</evidence>
<dbReference type="AlphaFoldDB" id="A0A6A5JXL4"/>
<feature type="region of interest" description="Disordered" evidence="1">
    <location>
        <begin position="296"/>
        <end position="320"/>
    </location>
</feature>
<proteinExistence type="predicted"/>
<feature type="region of interest" description="Disordered" evidence="1">
    <location>
        <begin position="172"/>
        <end position="195"/>
    </location>
</feature>
<feature type="compositionally biased region" description="Acidic residues" evidence="1">
    <location>
        <begin position="301"/>
        <end position="313"/>
    </location>
</feature>
<dbReference type="OrthoDB" id="3473305at2759"/>
<dbReference type="Proteomes" id="UP000800040">
    <property type="component" value="Unassembled WGS sequence"/>
</dbReference>
<name>A0A6A5JXL4_9PLEO</name>
<keyword evidence="4" id="KW-1185">Reference proteome</keyword>
<feature type="domain" description="2EXR" evidence="2">
    <location>
        <begin position="77"/>
        <end position="141"/>
    </location>
</feature>
<organism evidence="3 4">
    <name type="scientific">Decorospora gaudefroyi</name>
    <dbReference type="NCBI Taxonomy" id="184978"/>
    <lineage>
        <taxon>Eukaryota</taxon>
        <taxon>Fungi</taxon>
        <taxon>Dikarya</taxon>
        <taxon>Ascomycota</taxon>
        <taxon>Pezizomycotina</taxon>
        <taxon>Dothideomycetes</taxon>
        <taxon>Pleosporomycetidae</taxon>
        <taxon>Pleosporales</taxon>
        <taxon>Pleosporineae</taxon>
        <taxon>Pleosporaceae</taxon>
        <taxon>Decorospora</taxon>
    </lineage>
</organism>
<feature type="compositionally biased region" description="Polar residues" evidence="1">
    <location>
        <begin position="45"/>
        <end position="64"/>
    </location>
</feature>
<feature type="region of interest" description="Disordered" evidence="1">
    <location>
        <begin position="1"/>
        <end position="70"/>
    </location>
</feature>
<dbReference type="PANTHER" id="PTHR35910">
    <property type="entry name" value="2EXR DOMAIN-CONTAINING PROTEIN"/>
    <property type="match status" value="1"/>
</dbReference>
<sequence length="320" mass="35195">MALERSFGDVDMTTNSPTQSFYSTGSAAMDIDSDSSTAVNEDLTNRSPSSSPITPNKTLQQPSITTANATNPPLPAFPLFPLLPPKLRTRIWTLACPAPRVRFLELHTYNTIDYLPRLCYHPRLPPLFSVCNESRKASIEHDGGEIIAFNSNTMASIALFGIHDYAHQGHMYANKNNQPRTPNSTEKIPSTTTTPPPILPPTLYFNFSLHTFYLPPRFTAAATTTETARLTSLTTLLPLRHLRRIQRLLVTYSGRDTFAGIGPALRPFAGLETLYIGMEGSEGVRVGSVGEKVEGLVRGTEEEETEDDEEGEEVLAGRLA</sequence>
<dbReference type="EMBL" id="ML975496">
    <property type="protein sequence ID" value="KAF1828801.1"/>
    <property type="molecule type" value="Genomic_DNA"/>
</dbReference>
<evidence type="ECO:0000313" key="3">
    <source>
        <dbReference type="EMBL" id="KAF1828801.1"/>
    </source>
</evidence>
<feature type="compositionally biased region" description="Polar residues" evidence="1">
    <location>
        <begin position="174"/>
        <end position="187"/>
    </location>
</feature>